<protein>
    <submittedName>
        <fullName evidence="2">Uncharacterized protein</fullName>
    </submittedName>
</protein>
<dbReference type="AlphaFoldDB" id="A0A1C7MU10"/>
<feature type="non-terminal residue" evidence="2">
    <location>
        <position position="1"/>
    </location>
</feature>
<dbReference type="OrthoDB" id="46159at2759"/>
<name>A0A1C7MU10_9FUNG</name>
<proteinExistence type="predicted"/>
<dbReference type="EMBL" id="LUGH01002251">
    <property type="protein sequence ID" value="OBZ80341.1"/>
    <property type="molecule type" value="Genomic_DNA"/>
</dbReference>
<comment type="caution">
    <text evidence="2">The sequence shown here is derived from an EMBL/GenBank/DDBJ whole genome shotgun (WGS) entry which is preliminary data.</text>
</comment>
<reference evidence="2 3" key="1">
    <citation type="submission" date="2016-03" db="EMBL/GenBank/DDBJ databases">
        <title>Choanephora cucurbitarum.</title>
        <authorList>
            <person name="Min B."/>
            <person name="Park H."/>
            <person name="Park J.-H."/>
            <person name="Shin H.-D."/>
            <person name="Choi I.-G."/>
        </authorList>
    </citation>
    <scope>NUCLEOTIDE SEQUENCE [LARGE SCALE GENOMIC DNA]</scope>
    <source>
        <strain evidence="2 3">KUS-F28377</strain>
    </source>
</reference>
<feature type="region of interest" description="Disordered" evidence="1">
    <location>
        <begin position="1"/>
        <end position="22"/>
    </location>
</feature>
<evidence type="ECO:0000313" key="2">
    <source>
        <dbReference type="EMBL" id="OBZ80341.1"/>
    </source>
</evidence>
<dbReference type="InParanoid" id="A0A1C7MU10"/>
<accession>A0A1C7MU10</accession>
<evidence type="ECO:0000256" key="1">
    <source>
        <dbReference type="SAM" id="MobiDB-lite"/>
    </source>
</evidence>
<dbReference type="Proteomes" id="UP000093000">
    <property type="component" value="Unassembled WGS sequence"/>
</dbReference>
<feature type="compositionally biased region" description="Polar residues" evidence="1">
    <location>
        <begin position="83"/>
        <end position="94"/>
    </location>
</feature>
<sequence length="390" mass="44647">TEPANYYTEKQNDYFSTSEPKSLYLSDPPVAIDEVLYQDHPEVRQTPLIGSLEEPMVNYLQKEETVTDKQISLADSLMPSSEPGYTNTYTNGKQQEGERKLDEPPRLEKSYPNPDKYPVPQFVPFYLPERVNFPHPVFKQNVRSLQSTLSTTTSQHANRNVKDKAVQLYGLIDKLKSPASSIEHQNTFRKMTRLFKEVPIRRIWNQGGIEESGSETWAGAQNDAGNFVETIQAVLPFLDGDNEKSSLTAIECIRQLAVTQAGLFRFFERKVDEQGRTLESQLLEKLLKMRSSRNPTICIAAEDTLDSILGTLNAPTVFELLMAFVIYRLLIVPFEDYPADIRYHPVGSAFMYLGRWVRELKDDFYIDEWLGKGGVNAFFEVKTERQDKSM</sequence>
<organism evidence="2 3">
    <name type="scientific">Choanephora cucurbitarum</name>
    <dbReference type="NCBI Taxonomy" id="101091"/>
    <lineage>
        <taxon>Eukaryota</taxon>
        <taxon>Fungi</taxon>
        <taxon>Fungi incertae sedis</taxon>
        <taxon>Mucoromycota</taxon>
        <taxon>Mucoromycotina</taxon>
        <taxon>Mucoromycetes</taxon>
        <taxon>Mucorales</taxon>
        <taxon>Mucorineae</taxon>
        <taxon>Choanephoraceae</taxon>
        <taxon>Choanephoroideae</taxon>
        <taxon>Choanephora</taxon>
    </lineage>
</organism>
<keyword evidence="3" id="KW-1185">Reference proteome</keyword>
<feature type="region of interest" description="Disordered" evidence="1">
    <location>
        <begin position="76"/>
        <end position="114"/>
    </location>
</feature>
<feature type="compositionally biased region" description="Basic and acidic residues" evidence="1">
    <location>
        <begin position="95"/>
        <end position="109"/>
    </location>
</feature>
<dbReference type="STRING" id="101091.A0A1C7MU10"/>
<evidence type="ECO:0000313" key="3">
    <source>
        <dbReference type="Proteomes" id="UP000093000"/>
    </source>
</evidence>
<gene>
    <name evidence="2" type="ORF">A0J61_11610</name>
</gene>